<sequence>MTRNRSSRRAARLAAAAVLTSAVAMAHADDNVQFLLDWIPSGEFAAYYAGLSQGFFKEQGIDLKISRGFGGGDTVNKVGAGSAQFGIADIAPVFAARAKTGLPVKVISSMYVYSPHSMFVLESSGITSLADLKGKNVGITPGNSHKFYFPEVAKRVGLDESTVRWTNVDASTMASLLIAKKLDAAPFFAIHEYYINKSAQAQGEKIRVLPYVETGFTIYSSSILTSDNTLESNPDLVKRFLAAIWKSQQWAHAHPEEACKLHVAQNPEVKADDCLGSFKAEDKYVFDDFAAKTGFGKFDDRRLADTWAQVTKAQQLDPQWDYQQAVDTALVPAAAAK</sequence>
<accession>A0AA42WC16</accession>
<organism evidence="3 4">
    <name type="scientific">Achromobacter marplatensis</name>
    <dbReference type="NCBI Taxonomy" id="470868"/>
    <lineage>
        <taxon>Bacteria</taxon>
        <taxon>Pseudomonadati</taxon>
        <taxon>Pseudomonadota</taxon>
        <taxon>Betaproteobacteria</taxon>
        <taxon>Burkholderiales</taxon>
        <taxon>Alcaligenaceae</taxon>
        <taxon>Achromobacter</taxon>
    </lineage>
</organism>
<feature type="domain" description="SsuA/THI5-like" evidence="2">
    <location>
        <begin position="43"/>
        <end position="258"/>
    </location>
</feature>
<dbReference type="RefSeq" id="WP_280027899.1">
    <property type="nucleotide sequence ID" value="NZ_JAOCKG010000007.1"/>
</dbReference>
<reference evidence="3" key="1">
    <citation type="submission" date="2022-09" db="EMBL/GenBank/DDBJ databases">
        <title>Intensive care unit water sources are persistently colonized with multi-drug resistant bacteria and are the site of extensive horizontal gene transfer of antibiotic resistance genes.</title>
        <authorList>
            <person name="Diorio-Toth L."/>
        </authorList>
    </citation>
    <scope>NUCLEOTIDE SEQUENCE</scope>
    <source>
        <strain evidence="3">GD03676</strain>
    </source>
</reference>
<dbReference type="AlphaFoldDB" id="A0AA42WC16"/>
<dbReference type="Gene3D" id="3.40.190.10">
    <property type="entry name" value="Periplasmic binding protein-like II"/>
    <property type="match status" value="2"/>
</dbReference>
<name>A0AA42WC16_9BURK</name>
<protein>
    <submittedName>
        <fullName evidence="3">ABC transporter substrate-binding protein</fullName>
    </submittedName>
</protein>
<dbReference type="GO" id="GO:0009228">
    <property type="term" value="P:thiamine biosynthetic process"/>
    <property type="evidence" value="ECO:0007669"/>
    <property type="project" value="InterPro"/>
</dbReference>
<feature type="signal peptide" evidence="1">
    <location>
        <begin position="1"/>
        <end position="28"/>
    </location>
</feature>
<dbReference type="EMBL" id="JAOCKG010000007">
    <property type="protein sequence ID" value="MDH2052395.1"/>
    <property type="molecule type" value="Genomic_DNA"/>
</dbReference>
<gene>
    <name evidence="3" type="ORF">N5K24_18465</name>
</gene>
<dbReference type="SUPFAM" id="SSF53850">
    <property type="entry name" value="Periplasmic binding protein-like II"/>
    <property type="match status" value="1"/>
</dbReference>
<proteinExistence type="predicted"/>
<evidence type="ECO:0000313" key="4">
    <source>
        <dbReference type="Proteomes" id="UP001161276"/>
    </source>
</evidence>
<dbReference type="InterPro" id="IPR027939">
    <property type="entry name" value="NMT1/THI5"/>
</dbReference>
<comment type="caution">
    <text evidence="3">The sequence shown here is derived from an EMBL/GenBank/DDBJ whole genome shotgun (WGS) entry which is preliminary data.</text>
</comment>
<evidence type="ECO:0000256" key="1">
    <source>
        <dbReference type="SAM" id="SignalP"/>
    </source>
</evidence>
<dbReference type="Pfam" id="PF09084">
    <property type="entry name" value="NMT1"/>
    <property type="match status" value="1"/>
</dbReference>
<evidence type="ECO:0000259" key="2">
    <source>
        <dbReference type="Pfam" id="PF09084"/>
    </source>
</evidence>
<feature type="chain" id="PRO_5041258478" evidence="1">
    <location>
        <begin position="29"/>
        <end position="337"/>
    </location>
</feature>
<dbReference type="PANTHER" id="PTHR31528:SF3">
    <property type="entry name" value="THIAMINE BIOSYNTHESIS PROTEIN HI_0357-RELATED"/>
    <property type="match status" value="1"/>
</dbReference>
<evidence type="ECO:0000313" key="3">
    <source>
        <dbReference type="EMBL" id="MDH2052395.1"/>
    </source>
</evidence>
<dbReference type="PANTHER" id="PTHR31528">
    <property type="entry name" value="4-AMINO-5-HYDROXYMETHYL-2-METHYLPYRIMIDINE PHOSPHATE SYNTHASE THI11-RELATED"/>
    <property type="match status" value="1"/>
</dbReference>
<dbReference type="Proteomes" id="UP001161276">
    <property type="component" value="Unassembled WGS sequence"/>
</dbReference>
<keyword evidence="1" id="KW-0732">Signal</keyword>
<dbReference type="InterPro" id="IPR015168">
    <property type="entry name" value="SsuA/THI5"/>
</dbReference>